<name>A0A9X1FNU4_9FLAO</name>
<protein>
    <submittedName>
        <fullName evidence="2">Uncharacterized protein</fullName>
    </submittedName>
</protein>
<comment type="caution">
    <text evidence="2">The sequence shown here is derived from an EMBL/GenBank/DDBJ whole genome shotgun (WGS) entry which is preliminary data.</text>
</comment>
<dbReference type="AlphaFoldDB" id="A0A9X1FNU4"/>
<organism evidence="2 3">
    <name type="scientific">Halomarinibacterium sedimenti</name>
    <dbReference type="NCBI Taxonomy" id="2857106"/>
    <lineage>
        <taxon>Bacteria</taxon>
        <taxon>Pseudomonadati</taxon>
        <taxon>Bacteroidota</taxon>
        <taxon>Flavobacteriia</taxon>
        <taxon>Flavobacteriales</taxon>
        <taxon>Flavobacteriaceae</taxon>
        <taxon>Halomarinibacterium</taxon>
    </lineage>
</organism>
<keyword evidence="1" id="KW-0812">Transmembrane</keyword>
<accession>A0A9X1FNU4</accession>
<evidence type="ECO:0000313" key="3">
    <source>
        <dbReference type="Proteomes" id="UP001138686"/>
    </source>
</evidence>
<keyword evidence="1" id="KW-0472">Membrane</keyword>
<dbReference type="RefSeq" id="WP_219052293.1">
    <property type="nucleotide sequence ID" value="NZ_JAHWDP010000002.1"/>
</dbReference>
<evidence type="ECO:0000313" key="2">
    <source>
        <dbReference type="EMBL" id="MBW2937866.1"/>
    </source>
</evidence>
<reference evidence="2" key="1">
    <citation type="submission" date="2021-07" db="EMBL/GenBank/DDBJ databases">
        <title>Aureisphaera sp. CAU 1614 isolated from sea sediment.</title>
        <authorList>
            <person name="Kim W."/>
        </authorList>
    </citation>
    <scope>NUCLEOTIDE SEQUENCE</scope>
    <source>
        <strain evidence="2">CAU 1614</strain>
    </source>
</reference>
<feature type="transmembrane region" description="Helical" evidence="1">
    <location>
        <begin position="61"/>
        <end position="82"/>
    </location>
</feature>
<dbReference type="EMBL" id="JAHWDP010000002">
    <property type="protein sequence ID" value="MBW2937866.1"/>
    <property type="molecule type" value="Genomic_DNA"/>
</dbReference>
<keyword evidence="3" id="KW-1185">Reference proteome</keyword>
<keyword evidence="1" id="KW-1133">Transmembrane helix</keyword>
<sequence>MQNDPNLAVILAVVLNLLIFIIYLILKNNGEKGSIFNGAVFSNPIKLFGLAKRTENNGLKFTYFALVFSIPILTVLFAFTAFTQMSEFINRDECEYQEYFRNQEWNGKIVDKYLDKENHAYQTISIENEKGIFKIQDGILSEFNNYELIQIGDSISKTKGELIANLYKSNGKTELNSDFDCGK</sequence>
<dbReference type="Proteomes" id="UP001138686">
    <property type="component" value="Unassembled WGS sequence"/>
</dbReference>
<gene>
    <name evidence="2" type="ORF">KXJ69_07080</name>
</gene>
<feature type="transmembrane region" description="Helical" evidence="1">
    <location>
        <begin position="6"/>
        <end position="26"/>
    </location>
</feature>
<evidence type="ECO:0000256" key="1">
    <source>
        <dbReference type="SAM" id="Phobius"/>
    </source>
</evidence>
<proteinExistence type="predicted"/>